<protein>
    <submittedName>
        <fullName evidence="2">Uncharacterized protein</fullName>
    </submittedName>
</protein>
<gene>
    <name evidence="2" type="ORF">VSF3289_03698</name>
</gene>
<dbReference type="Pfam" id="PF15956">
    <property type="entry name" value="DUF4760"/>
    <property type="match status" value="1"/>
</dbReference>
<dbReference type="RefSeq" id="WP_069447742.1">
    <property type="nucleotide sequence ID" value="NZ_MDCJ01000007.1"/>
</dbReference>
<organism evidence="2 3">
    <name type="scientific">Vibrio scophthalmi</name>
    <dbReference type="NCBI Taxonomy" id="45658"/>
    <lineage>
        <taxon>Bacteria</taxon>
        <taxon>Pseudomonadati</taxon>
        <taxon>Pseudomonadota</taxon>
        <taxon>Gammaproteobacteria</taxon>
        <taxon>Vibrionales</taxon>
        <taxon>Vibrionaceae</taxon>
        <taxon>Vibrio</taxon>
    </lineage>
</organism>
<feature type="transmembrane region" description="Helical" evidence="1">
    <location>
        <begin position="32"/>
        <end position="50"/>
    </location>
</feature>
<keyword evidence="1" id="KW-1133">Transmembrane helix</keyword>
<dbReference type="InterPro" id="IPR031876">
    <property type="entry name" value="DUF4760"/>
</dbReference>
<evidence type="ECO:0000313" key="3">
    <source>
        <dbReference type="Proteomes" id="UP000095131"/>
    </source>
</evidence>
<evidence type="ECO:0000256" key="1">
    <source>
        <dbReference type="SAM" id="Phobius"/>
    </source>
</evidence>
<proteinExistence type="predicted"/>
<evidence type="ECO:0000313" key="2">
    <source>
        <dbReference type="EMBL" id="ODS04559.1"/>
    </source>
</evidence>
<sequence length="215" mass="24919">MKIERLIPLFLMGLVGLCIGFLGAKTGHWHQFLTPLVASISVLFATTIAIQNLQQSRKHEVLKRTLDLLSKKPKVDDGLFEARVKINQIINQLELHKHYDNYSMMKSAMKMLDKKSAETIIEHIDYYDNLALGVRLGLYDSNLVWEMVSNAHCLVWRDFWPIARHNQLASNEFAESHEHKMEIPYSNLEQEALRQFSGDLLTLITPKGYYRKLHN</sequence>
<dbReference type="Proteomes" id="UP000095131">
    <property type="component" value="Unassembled WGS sequence"/>
</dbReference>
<dbReference type="AlphaFoldDB" id="A0A1E3WFG0"/>
<feature type="transmembrane region" description="Helical" evidence="1">
    <location>
        <begin position="7"/>
        <end position="26"/>
    </location>
</feature>
<dbReference type="EMBL" id="MDCJ01000007">
    <property type="protein sequence ID" value="ODS04559.1"/>
    <property type="molecule type" value="Genomic_DNA"/>
</dbReference>
<accession>A0A1E3WFG0</accession>
<reference evidence="2 3" key="1">
    <citation type="submission" date="2016-08" db="EMBL/GenBank/DDBJ databases">
        <title>Genome sequencing of Vibrio scophthalmi strain FP3289, an isolated from Paralichthys olivaceus.</title>
        <authorList>
            <person name="Han H.-J."/>
        </authorList>
    </citation>
    <scope>NUCLEOTIDE SEQUENCE [LARGE SCALE GENOMIC DNA]</scope>
    <source>
        <strain evidence="2 3">FP3289</strain>
    </source>
</reference>
<dbReference type="PATRIC" id="fig|45658.8.peg.3666"/>
<comment type="caution">
    <text evidence="2">The sequence shown here is derived from an EMBL/GenBank/DDBJ whole genome shotgun (WGS) entry which is preliminary data.</text>
</comment>
<keyword evidence="1" id="KW-0472">Membrane</keyword>
<name>A0A1E3WFG0_9VIBR</name>
<keyword evidence="1" id="KW-0812">Transmembrane</keyword>